<dbReference type="Gene3D" id="3.10.129.10">
    <property type="entry name" value="Hotdog Thioesterase"/>
    <property type="match status" value="1"/>
</dbReference>
<dbReference type="Proteomes" id="UP000199506">
    <property type="component" value="Unassembled WGS sequence"/>
</dbReference>
<sequence length="139" mass="15191">MANFNSLKEAREFFYKDKFAINTGVTLDELTEDKAICSLMLNDEHRNAYGGVMGGVIFTLADFAFAVLSNQIHQLTVAQQVSINYLSAPKGDMLIAEAACRKSGRTSSIVIVDISDDLGCDVAQFVGTGFKLKNSKIRD</sequence>
<reference evidence="4 5" key="1">
    <citation type="submission" date="2016-10" db="EMBL/GenBank/DDBJ databases">
        <authorList>
            <person name="de Groot N.N."/>
        </authorList>
    </citation>
    <scope>NUCLEOTIDE SEQUENCE [LARGE SCALE GENOMIC DNA]</scope>
    <source>
        <strain evidence="4 5">DSM 11978</strain>
    </source>
</reference>
<evidence type="ECO:0000256" key="1">
    <source>
        <dbReference type="ARBA" id="ARBA00022801"/>
    </source>
</evidence>
<dbReference type="Pfam" id="PF03061">
    <property type="entry name" value="4HBT"/>
    <property type="match status" value="1"/>
</dbReference>
<proteinExistence type="predicted"/>
<keyword evidence="2" id="KW-0472">Membrane</keyword>
<feature type="transmembrane region" description="Helical" evidence="2">
    <location>
        <begin position="48"/>
        <end position="68"/>
    </location>
</feature>
<keyword evidence="2" id="KW-1133">Transmembrane helix</keyword>
<evidence type="ECO:0000313" key="5">
    <source>
        <dbReference type="Proteomes" id="UP000199506"/>
    </source>
</evidence>
<accession>A0A1H7MZI6</accession>
<dbReference type="PANTHER" id="PTHR42856">
    <property type="entry name" value="ACYL-COENZYME A THIOESTERASE PAAI"/>
    <property type="match status" value="1"/>
</dbReference>
<evidence type="ECO:0000256" key="2">
    <source>
        <dbReference type="SAM" id="Phobius"/>
    </source>
</evidence>
<dbReference type="STRING" id="190974.SAMN05216439_0084"/>
<dbReference type="EMBL" id="FOAK01000011">
    <property type="protein sequence ID" value="SEL16067.1"/>
    <property type="molecule type" value="Genomic_DNA"/>
</dbReference>
<gene>
    <name evidence="4" type="ORF">SAMN05216439_0084</name>
</gene>
<dbReference type="AlphaFoldDB" id="A0A1H7MZI6"/>
<feature type="domain" description="Thioesterase" evidence="3">
    <location>
        <begin position="50"/>
        <end position="116"/>
    </location>
</feature>
<name>A0A1H7MZI6_9EURY</name>
<dbReference type="GO" id="GO:0016289">
    <property type="term" value="F:acyl-CoA hydrolase activity"/>
    <property type="evidence" value="ECO:0007669"/>
    <property type="project" value="TreeGrafter"/>
</dbReference>
<dbReference type="InterPro" id="IPR003736">
    <property type="entry name" value="PAAI_dom"/>
</dbReference>
<dbReference type="SUPFAM" id="SSF54637">
    <property type="entry name" value="Thioesterase/thiol ester dehydrase-isomerase"/>
    <property type="match status" value="1"/>
</dbReference>
<keyword evidence="2" id="KW-0812">Transmembrane</keyword>
<evidence type="ECO:0000313" key="4">
    <source>
        <dbReference type="EMBL" id="SEL16067.1"/>
    </source>
</evidence>
<dbReference type="PANTHER" id="PTHR42856:SF1">
    <property type="entry name" value="ACYL-COENZYME A THIOESTERASE PAAI"/>
    <property type="match status" value="1"/>
</dbReference>
<dbReference type="CDD" id="cd03443">
    <property type="entry name" value="PaaI_thioesterase"/>
    <property type="match status" value="1"/>
</dbReference>
<dbReference type="RefSeq" id="WP_069575006.1">
    <property type="nucleotide sequence ID" value="NZ_FOAK01000011.1"/>
</dbReference>
<evidence type="ECO:0000259" key="3">
    <source>
        <dbReference type="Pfam" id="PF03061"/>
    </source>
</evidence>
<organism evidence="4 5">
    <name type="scientific">Methanobrevibacter gottschalkii</name>
    <dbReference type="NCBI Taxonomy" id="190974"/>
    <lineage>
        <taxon>Archaea</taxon>
        <taxon>Methanobacteriati</taxon>
        <taxon>Methanobacteriota</taxon>
        <taxon>Methanomada group</taxon>
        <taxon>Methanobacteria</taxon>
        <taxon>Methanobacteriales</taxon>
        <taxon>Methanobacteriaceae</taxon>
        <taxon>Methanobrevibacter</taxon>
    </lineage>
</organism>
<dbReference type="InterPro" id="IPR006683">
    <property type="entry name" value="Thioestr_dom"/>
</dbReference>
<dbReference type="InterPro" id="IPR052723">
    <property type="entry name" value="Acyl-CoA_thioesterase_PaaI"/>
</dbReference>
<dbReference type="InterPro" id="IPR029069">
    <property type="entry name" value="HotDog_dom_sf"/>
</dbReference>
<protein>
    <submittedName>
        <fullName evidence="4">Acyl-CoA thioesterase</fullName>
    </submittedName>
</protein>
<keyword evidence="1" id="KW-0378">Hydrolase</keyword>
<dbReference type="NCBIfam" id="TIGR00369">
    <property type="entry name" value="unchar_dom_1"/>
    <property type="match status" value="1"/>
</dbReference>
<dbReference type="OrthoDB" id="24516at2157"/>